<evidence type="ECO:0000256" key="2">
    <source>
        <dbReference type="ARBA" id="ARBA00022448"/>
    </source>
</evidence>
<feature type="domain" description="ABC transporter" evidence="6">
    <location>
        <begin position="6"/>
        <end position="235"/>
    </location>
</feature>
<proteinExistence type="inferred from homology"/>
<evidence type="ECO:0000259" key="6">
    <source>
        <dbReference type="PROSITE" id="PS50893"/>
    </source>
</evidence>
<dbReference type="PANTHER" id="PTHR43820">
    <property type="entry name" value="HIGH-AFFINITY BRANCHED-CHAIN AMINO ACID TRANSPORT ATP-BINDING PROTEIN LIVF"/>
    <property type="match status" value="1"/>
</dbReference>
<dbReference type="InterPro" id="IPR027417">
    <property type="entry name" value="P-loop_NTPase"/>
</dbReference>
<dbReference type="InterPro" id="IPR003439">
    <property type="entry name" value="ABC_transporter-like_ATP-bd"/>
</dbReference>
<evidence type="ECO:0000256" key="4">
    <source>
        <dbReference type="ARBA" id="ARBA00022840"/>
    </source>
</evidence>
<dbReference type="SMART" id="SM00382">
    <property type="entry name" value="AAA"/>
    <property type="match status" value="1"/>
</dbReference>
<dbReference type="PROSITE" id="PS00211">
    <property type="entry name" value="ABC_TRANSPORTER_1"/>
    <property type="match status" value="1"/>
</dbReference>
<keyword evidence="5" id="KW-0029">Amino-acid transport</keyword>
<dbReference type="EMBL" id="MT631590">
    <property type="protein sequence ID" value="QNO54731.1"/>
    <property type="molecule type" value="Genomic_DNA"/>
</dbReference>
<dbReference type="GO" id="GO:0015658">
    <property type="term" value="F:branched-chain amino acid transmembrane transporter activity"/>
    <property type="evidence" value="ECO:0007669"/>
    <property type="project" value="TreeGrafter"/>
</dbReference>
<dbReference type="InterPro" id="IPR052156">
    <property type="entry name" value="BCAA_Transport_ATP-bd_LivF"/>
</dbReference>
<dbReference type="GO" id="GO:0015807">
    <property type="term" value="P:L-amino acid transport"/>
    <property type="evidence" value="ECO:0007669"/>
    <property type="project" value="TreeGrafter"/>
</dbReference>
<accession>A0A7G9Z397</accession>
<protein>
    <submittedName>
        <fullName evidence="7">Putative branched-chain amino acid transport ATP-binding protein LivG</fullName>
    </submittedName>
</protein>
<dbReference type="CDD" id="cd03224">
    <property type="entry name" value="ABC_TM1139_LivF_branched"/>
    <property type="match status" value="1"/>
</dbReference>
<evidence type="ECO:0000256" key="3">
    <source>
        <dbReference type="ARBA" id="ARBA00022741"/>
    </source>
</evidence>
<keyword evidence="4 7" id="KW-0067">ATP-binding</keyword>
<evidence type="ECO:0000256" key="5">
    <source>
        <dbReference type="ARBA" id="ARBA00022970"/>
    </source>
</evidence>
<keyword evidence="3" id="KW-0547">Nucleotide-binding</keyword>
<dbReference type="InterPro" id="IPR017871">
    <property type="entry name" value="ABC_transporter-like_CS"/>
</dbReference>
<gene>
    <name evidence="7" type="primary">livG_2</name>
    <name evidence="7" type="ORF">PDBAIGND_00037</name>
</gene>
<dbReference type="InterPro" id="IPR003593">
    <property type="entry name" value="AAA+_ATPase"/>
</dbReference>
<organism evidence="7">
    <name type="scientific">Candidatus Methanophaga sp. ANME-1 ERB7</name>
    <dbReference type="NCBI Taxonomy" id="2759913"/>
    <lineage>
        <taxon>Archaea</taxon>
        <taxon>Methanobacteriati</taxon>
        <taxon>Methanobacteriota</taxon>
        <taxon>Stenosarchaea group</taxon>
        <taxon>Methanomicrobia</taxon>
        <taxon>Candidatus Methanophagales</taxon>
        <taxon>Candidatus Methanophagaceae</taxon>
        <taxon>Candidatus Methanophaga</taxon>
    </lineage>
</organism>
<evidence type="ECO:0000256" key="1">
    <source>
        <dbReference type="ARBA" id="ARBA00005417"/>
    </source>
</evidence>
<reference evidence="7" key="1">
    <citation type="submission" date="2020-06" db="EMBL/GenBank/DDBJ databases">
        <title>Unique genomic features of the anaerobic methanotrophic archaea.</title>
        <authorList>
            <person name="Chadwick G.L."/>
            <person name="Skennerton C.T."/>
            <person name="Laso-Perez R."/>
            <person name="Leu A.O."/>
            <person name="Speth D.R."/>
            <person name="Yu H."/>
            <person name="Morgan-Lang C."/>
            <person name="Hatzenpichler R."/>
            <person name="Goudeau D."/>
            <person name="Malmstrom R."/>
            <person name="Brazelton W.J."/>
            <person name="Woyke T."/>
            <person name="Hallam S.J."/>
            <person name="Tyson G.W."/>
            <person name="Wegener G."/>
            <person name="Boetius A."/>
            <person name="Orphan V."/>
        </authorList>
    </citation>
    <scope>NUCLEOTIDE SEQUENCE</scope>
</reference>
<dbReference type="Gene3D" id="3.40.50.300">
    <property type="entry name" value="P-loop containing nucleotide triphosphate hydrolases"/>
    <property type="match status" value="1"/>
</dbReference>
<dbReference type="AlphaFoldDB" id="A0A7G9Z397"/>
<dbReference type="GO" id="GO:0005524">
    <property type="term" value="F:ATP binding"/>
    <property type="evidence" value="ECO:0007669"/>
    <property type="project" value="UniProtKB-KW"/>
</dbReference>
<dbReference type="GO" id="GO:0016887">
    <property type="term" value="F:ATP hydrolysis activity"/>
    <property type="evidence" value="ECO:0007669"/>
    <property type="project" value="InterPro"/>
</dbReference>
<dbReference type="SUPFAM" id="SSF52540">
    <property type="entry name" value="P-loop containing nucleoside triphosphate hydrolases"/>
    <property type="match status" value="1"/>
</dbReference>
<sequence length="236" mass="26457">MKMMLLKTESIEVCYGIIPAVRDLSLEVREGQIVTLIGANGAGKSTTLKALAGVLRPRQGKIFYKEKEITRLSADRRVPLGITLVPEGRQLFSTLTTKENLRLGAYCYTETEFKEGLDWIYSIFPILKEREIQIAGTLSGGEQQMLAFGRAIISKPQLLLLDEPSLGLAPLIIREVYEVIEKIKSTGITIILVEQNIKMAMRVTDYMYLMEAGEITIQGEPLKVMKDEDIRKAYLG</sequence>
<keyword evidence="2" id="KW-0813">Transport</keyword>
<name>A0A7G9Z397_9EURY</name>
<evidence type="ECO:0000313" key="7">
    <source>
        <dbReference type="EMBL" id="QNO54731.1"/>
    </source>
</evidence>
<comment type="similarity">
    <text evidence="1">Belongs to the ABC transporter superfamily.</text>
</comment>
<dbReference type="PROSITE" id="PS50893">
    <property type="entry name" value="ABC_TRANSPORTER_2"/>
    <property type="match status" value="1"/>
</dbReference>
<dbReference type="PANTHER" id="PTHR43820:SF4">
    <property type="entry name" value="HIGH-AFFINITY BRANCHED-CHAIN AMINO ACID TRANSPORT ATP-BINDING PROTEIN LIVF"/>
    <property type="match status" value="1"/>
</dbReference>
<dbReference type="Pfam" id="PF00005">
    <property type="entry name" value="ABC_tran"/>
    <property type="match status" value="1"/>
</dbReference>